<dbReference type="Proteomes" id="UP000249799">
    <property type="component" value="Chromosome"/>
</dbReference>
<dbReference type="KEGG" id="bsed:DN745_06115"/>
<dbReference type="InterPro" id="IPR036097">
    <property type="entry name" value="HisK_dim/P_sf"/>
</dbReference>
<evidence type="ECO:0000256" key="5">
    <source>
        <dbReference type="ARBA" id="ARBA00022679"/>
    </source>
</evidence>
<comment type="subcellular location">
    <subcellularLocation>
        <location evidence="2">Membrane</location>
    </subcellularLocation>
</comment>
<evidence type="ECO:0000256" key="1">
    <source>
        <dbReference type="ARBA" id="ARBA00000085"/>
    </source>
</evidence>
<dbReference type="CDD" id="cd00075">
    <property type="entry name" value="HATPase"/>
    <property type="match status" value="1"/>
</dbReference>
<dbReference type="Gene3D" id="3.30.565.10">
    <property type="entry name" value="Histidine kinase-like ATPase, C-terminal domain"/>
    <property type="match status" value="1"/>
</dbReference>
<evidence type="ECO:0000256" key="3">
    <source>
        <dbReference type="ARBA" id="ARBA00012438"/>
    </source>
</evidence>
<dbReference type="CDD" id="cd06225">
    <property type="entry name" value="HAMP"/>
    <property type="match status" value="1"/>
</dbReference>
<dbReference type="InterPro" id="IPR003660">
    <property type="entry name" value="HAMP_dom"/>
</dbReference>
<dbReference type="SMART" id="SM00304">
    <property type="entry name" value="HAMP"/>
    <property type="match status" value="1"/>
</dbReference>
<dbReference type="PANTHER" id="PTHR43065">
    <property type="entry name" value="SENSOR HISTIDINE KINASE"/>
    <property type="match status" value="1"/>
</dbReference>
<dbReference type="InterPro" id="IPR036890">
    <property type="entry name" value="HATPase_C_sf"/>
</dbReference>
<keyword evidence="4" id="KW-0597">Phosphoprotein</keyword>
<dbReference type="AlphaFoldDB" id="A0A2Z4FIR8"/>
<dbReference type="InterPro" id="IPR004358">
    <property type="entry name" value="Sig_transdc_His_kin-like_C"/>
</dbReference>
<dbReference type="InterPro" id="IPR005467">
    <property type="entry name" value="His_kinase_dom"/>
</dbReference>
<dbReference type="SMART" id="SM00387">
    <property type="entry name" value="HATPase_c"/>
    <property type="match status" value="1"/>
</dbReference>
<gene>
    <name evidence="7" type="ORF">DN745_06115</name>
</gene>
<reference evidence="7 8" key="1">
    <citation type="submission" date="2018-06" db="EMBL/GenBank/DDBJ databases">
        <title>Lujinxingia sediminis gen. nov. sp. nov., a new facultative anaerobic member of the class Deltaproteobacteria, and proposal of Lujinxingaceae fam. nov.</title>
        <authorList>
            <person name="Guo L.-Y."/>
            <person name="Li C.-M."/>
            <person name="Wang S."/>
            <person name="Du Z.-J."/>
        </authorList>
    </citation>
    <scope>NUCLEOTIDE SEQUENCE [LARGE SCALE GENOMIC DNA]</scope>
    <source>
        <strain evidence="7 8">FA350</strain>
    </source>
</reference>
<keyword evidence="6" id="KW-0418">Kinase</keyword>
<dbReference type="InterPro" id="IPR003661">
    <property type="entry name" value="HisK_dim/P_dom"/>
</dbReference>
<evidence type="ECO:0000256" key="4">
    <source>
        <dbReference type="ARBA" id="ARBA00022553"/>
    </source>
</evidence>
<dbReference type="OrthoDB" id="9781147at2"/>
<dbReference type="SMART" id="SM00388">
    <property type="entry name" value="HisKA"/>
    <property type="match status" value="1"/>
</dbReference>
<dbReference type="PANTHER" id="PTHR43065:SF42">
    <property type="entry name" value="TWO-COMPONENT SENSOR PPRA"/>
    <property type="match status" value="1"/>
</dbReference>
<dbReference type="Pfam" id="PF00672">
    <property type="entry name" value="HAMP"/>
    <property type="match status" value="1"/>
</dbReference>
<dbReference type="PROSITE" id="PS50885">
    <property type="entry name" value="HAMP"/>
    <property type="match status" value="1"/>
</dbReference>
<comment type="catalytic activity">
    <reaction evidence="1">
        <text>ATP + protein L-histidine = ADP + protein N-phospho-L-histidine.</text>
        <dbReference type="EC" id="2.7.13.3"/>
    </reaction>
</comment>
<organism evidence="7 8">
    <name type="scientific">Bradymonas sediminis</name>
    <dbReference type="NCBI Taxonomy" id="1548548"/>
    <lineage>
        <taxon>Bacteria</taxon>
        <taxon>Deltaproteobacteria</taxon>
        <taxon>Bradymonadales</taxon>
        <taxon>Bradymonadaceae</taxon>
        <taxon>Bradymonas</taxon>
    </lineage>
</organism>
<evidence type="ECO:0000313" key="8">
    <source>
        <dbReference type="Proteomes" id="UP000249799"/>
    </source>
</evidence>
<dbReference type="SUPFAM" id="SSF47384">
    <property type="entry name" value="Homodimeric domain of signal transducing histidine kinase"/>
    <property type="match status" value="1"/>
</dbReference>
<name>A0A2Z4FIR8_9DELT</name>
<dbReference type="InterPro" id="IPR003594">
    <property type="entry name" value="HATPase_dom"/>
</dbReference>
<dbReference type="EMBL" id="CP030032">
    <property type="protein sequence ID" value="AWV88937.1"/>
    <property type="molecule type" value="Genomic_DNA"/>
</dbReference>
<dbReference type="GO" id="GO:0016020">
    <property type="term" value="C:membrane"/>
    <property type="evidence" value="ECO:0007669"/>
    <property type="project" value="UniProtKB-SubCell"/>
</dbReference>
<dbReference type="EC" id="2.7.13.3" evidence="3"/>
<dbReference type="SUPFAM" id="SSF55874">
    <property type="entry name" value="ATPase domain of HSP90 chaperone/DNA topoisomerase II/histidine kinase"/>
    <property type="match status" value="1"/>
</dbReference>
<dbReference type="SUPFAM" id="SSF158472">
    <property type="entry name" value="HAMP domain-like"/>
    <property type="match status" value="1"/>
</dbReference>
<evidence type="ECO:0000256" key="2">
    <source>
        <dbReference type="ARBA" id="ARBA00004370"/>
    </source>
</evidence>
<protein>
    <recommendedName>
        <fullName evidence="3">histidine kinase</fullName>
        <ecNumber evidence="3">2.7.13.3</ecNumber>
    </recommendedName>
</protein>
<evidence type="ECO:0000256" key="6">
    <source>
        <dbReference type="ARBA" id="ARBA00022777"/>
    </source>
</evidence>
<dbReference type="PRINTS" id="PR00344">
    <property type="entry name" value="BCTRLSENSOR"/>
</dbReference>
<keyword evidence="5" id="KW-0808">Transferase</keyword>
<accession>A0A2Z4FIR8</accession>
<dbReference type="GO" id="GO:0000155">
    <property type="term" value="F:phosphorelay sensor kinase activity"/>
    <property type="evidence" value="ECO:0007669"/>
    <property type="project" value="InterPro"/>
</dbReference>
<dbReference type="PROSITE" id="PS50109">
    <property type="entry name" value="HIS_KIN"/>
    <property type="match status" value="1"/>
</dbReference>
<dbReference type="CDD" id="cd00082">
    <property type="entry name" value="HisKA"/>
    <property type="match status" value="1"/>
</dbReference>
<dbReference type="Pfam" id="PF00512">
    <property type="entry name" value="HisKA"/>
    <property type="match status" value="1"/>
</dbReference>
<dbReference type="RefSeq" id="WP_111333026.1">
    <property type="nucleotide sequence ID" value="NZ_CP030032.1"/>
</dbReference>
<proteinExistence type="predicted"/>
<dbReference type="Gene3D" id="6.10.340.10">
    <property type="match status" value="1"/>
</dbReference>
<keyword evidence="8" id="KW-1185">Reference proteome</keyword>
<dbReference type="Pfam" id="PF02518">
    <property type="entry name" value="HATPase_c"/>
    <property type="match status" value="1"/>
</dbReference>
<sequence length="385" mass="41824">MRESGAERRGFPGGLRAQLLLVLCLLITIAVALGSGAVMIPQRADLAPQAARQLLATYIALEMLVVLLLGYGFFTFLVVRPIRALGVASQRAAKGDLASPIKYLPRNEFGTVSRQFNTMLEELGKNREKLEQRLKELDQANRQLHEAQDSLIRSEKLASVGQLAAGVAHEVGNPLAAISGYLEILSDEDLAPEIRRDILKRSQQNVDRIRDTVGNLLNYSREESNASVEAVDLSACVDEAIHLVQAQPKAQNTAIDTALPAALVAVRAVSSEVVQVLVNLLLNAIDALNHANTDRPAQITLSADTSDPDAIILRVEDNGPGIPPEKLQRVFDPFFTTKDPGEGTGLGLAICLRLMRRVDGDIHLESTPGEGTVFSLVFTRFEMID</sequence>
<evidence type="ECO:0000313" key="7">
    <source>
        <dbReference type="EMBL" id="AWV88937.1"/>
    </source>
</evidence>
<dbReference type="Gene3D" id="1.10.287.130">
    <property type="match status" value="1"/>
</dbReference>